<feature type="transmembrane region" description="Helical" evidence="8">
    <location>
        <begin position="25"/>
        <end position="44"/>
    </location>
</feature>
<evidence type="ECO:0000256" key="5">
    <source>
        <dbReference type="ARBA" id="ARBA00022692"/>
    </source>
</evidence>
<dbReference type="STRING" id="1307763.L21SP4_00168"/>
<dbReference type="EMBL" id="CP010904">
    <property type="protein sequence ID" value="AKJ63452.1"/>
    <property type="molecule type" value="Genomic_DNA"/>
</dbReference>
<feature type="transmembrane region" description="Helical" evidence="8">
    <location>
        <begin position="405"/>
        <end position="424"/>
    </location>
</feature>
<feature type="domain" description="Glycosyltransferase RgtA/B/C/D-like" evidence="9">
    <location>
        <begin position="144"/>
        <end position="288"/>
    </location>
</feature>
<feature type="transmembrane region" description="Helical" evidence="8">
    <location>
        <begin position="195"/>
        <end position="212"/>
    </location>
</feature>
<accession>A0A0G3EDJ0</accession>
<evidence type="ECO:0000256" key="6">
    <source>
        <dbReference type="ARBA" id="ARBA00022989"/>
    </source>
</evidence>
<evidence type="ECO:0000259" key="9">
    <source>
        <dbReference type="Pfam" id="PF13231"/>
    </source>
</evidence>
<keyword evidence="2" id="KW-1003">Cell membrane</keyword>
<feature type="transmembrane region" description="Helical" evidence="8">
    <location>
        <begin position="270"/>
        <end position="289"/>
    </location>
</feature>
<dbReference type="KEGG" id="vbl:L21SP4_00168"/>
<feature type="transmembrane region" description="Helical" evidence="8">
    <location>
        <begin position="436"/>
        <end position="455"/>
    </location>
</feature>
<keyword evidence="11" id="KW-1185">Reference proteome</keyword>
<reference evidence="10 11" key="2">
    <citation type="journal article" date="2016" name="ISME J.">
        <title>Characterization of the first cultured representative of Verrucomicrobia subdivision 5 indicates the proposal of a novel phylum.</title>
        <authorList>
            <person name="Spring S."/>
            <person name="Bunk B."/>
            <person name="Sproer C."/>
            <person name="Schumann P."/>
            <person name="Rohde M."/>
            <person name="Tindall B.J."/>
            <person name="Klenk H.P."/>
        </authorList>
    </citation>
    <scope>NUCLEOTIDE SEQUENCE [LARGE SCALE GENOMIC DNA]</scope>
    <source>
        <strain evidence="10 11">L21-Fru-AB</strain>
    </source>
</reference>
<evidence type="ECO:0000256" key="7">
    <source>
        <dbReference type="ARBA" id="ARBA00023136"/>
    </source>
</evidence>
<organism evidence="10 11">
    <name type="scientific">Kiritimatiella glycovorans</name>
    <dbReference type="NCBI Taxonomy" id="1307763"/>
    <lineage>
        <taxon>Bacteria</taxon>
        <taxon>Pseudomonadati</taxon>
        <taxon>Kiritimatiellota</taxon>
        <taxon>Kiritimatiellia</taxon>
        <taxon>Kiritimatiellales</taxon>
        <taxon>Kiritimatiellaceae</taxon>
        <taxon>Kiritimatiella</taxon>
    </lineage>
</organism>
<proteinExistence type="predicted"/>
<comment type="subcellular location">
    <subcellularLocation>
        <location evidence="1">Cell membrane</location>
        <topology evidence="1">Multi-pass membrane protein</topology>
    </subcellularLocation>
</comment>
<dbReference type="RefSeq" id="WP_052880879.1">
    <property type="nucleotide sequence ID" value="NZ_CP010904.1"/>
</dbReference>
<keyword evidence="4" id="KW-0808">Transferase</keyword>
<protein>
    <recommendedName>
        <fullName evidence="9">Glycosyltransferase RgtA/B/C/D-like domain-containing protein</fullName>
    </recommendedName>
</protein>
<evidence type="ECO:0000256" key="3">
    <source>
        <dbReference type="ARBA" id="ARBA00022676"/>
    </source>
</evidence>
<reference evidence="11" key="1">
    <citation type="submission" date="2015-02" db="EMBL/GenBank/DDBJ databases">
        <title>Description and complete genome sequence of the first cultured representative of the subdivision 5 of the Verrucomicrobia phylum.</title>
        <authorList>
            <person name="Spring S."/>
            <person name="Bunk B."/>
            <person name="Sproer C."/>
            <person name="Klenk H.-P."/>
        </authorList>
    </citation>
    <scope>NUCLEOTIDE SEQUENCE [LARGE SCALE GENOMIC DNA]</scope>
    <source>
        <strain evidence="11">L21-Fru-AB</strain>
    </source>
</reference>
<dbReference type="GO" id="GO:0005886">
    <property type="term" value="C:plasma membrane"/>
    <property type="evidence" value="ECO:0007669"/>
    <property type="project" value="UniProtKB-SubCell"/>
</dbReference>
<dbReference type="OrthoDB" id="9762504at2"/>
<dbReference type="Pfam" id="PF13231">
    <property type="entry name" value="PMT_2"/>
    <property type="match status" value="1"/>
</dbReference>
<dbReference type="Proteomes" id="UP000035268">
    <property type="component" value="Chromosome"/>
</dbReference>
<evidence type="ECO:0000256" key="4">
    <source>
        <dbReference type="ARBA" id="ARBA00022679"/>
    </source>
</evidence>
<evidence type="ECO:0000256" key="2">
    <source>
        <dbReference type="ARBA" id="ARBA00022475"/>
    </source>
</evidence>
<feature type="transmembrane region" description="Helical" evidence="8">
    <location>
        <begin position="232"/>
        <end position="258"/>
    </location>
</feature>
<dbReference type="PANTHER" id="PTHR33908:SF11">
    <property type="entry name" value="MEMBRANE PROTEIN"/>
    <property type="match status" value="1"/>
</dbReference>
<evidence type="ECO:0000313" key="10">
    <source>
        <dbReference type="EMBL" id="AKJ63452.1"/>
    </source>
</evidence>
<feature type="transmembrane region" description="Helical" evidence="8">
    <location>
        <begin position="144"/>
        <end position="163"/>
    </location>
</feature>
<keyword evidence="7 8" id="KW-0472">Membrane</keyword>
<gene>
    <name evidence="10" type="ORF">L21SP4_00168</name>
</gene>
<keyword evidence="3" id="KW-0328">Glycosyltransferase</keyword>
<feature type="transmembrane region" description="Helical" evidence="8">
    <location>
        <begin position="381"/>
        <end position="399"/>
    </location>
</feature>
<dbReference type="InterPro" id="IPR050297">
    <property type="entry name" value="LipidA_mod_glycosyltrf_83"/>
</dbReference>
<dbReference type="PANTHER" id="PTHR33908">
    <property type="entry name" value="MANNOSYLTRANSFERASE YKCB-RELATED"/>
    <property type="match status" value="1"/>
</dbReference>
<dbReference type="GO" id="GO:0009103">
    <property type="term" value="P:lipopolysaccharide biosynthetic process"/>
    <property type="evidence" value="ECO:0007669"/>
    <property type="project" value="UniProtKB-ARBA"/>
</dbReference>
<dbReference type="GO" id="GO:0016763">
    <property type="term" value="F:pentosyltransferase activity"/>
    <property type="evidence" value="ECO:0007669"/>
    <property type="project" value="TreeGrafter"/>
</dbReference>
<evidence type="ECO:0000256" key="8">
    <source>
        <dbReference type="SAM" id="Phobius"/>
    </source>
</evidence>
<keyword evidence="5 8" id="KW-0812">Transmembrane</keyword>
<evidence type="ECO:0000256" key="1">
    <source>
        <dbReference type="ARBA" id="ARBA00004651"/>
    </source>
</evidence>
<name>A0A0G3EDJ0_9BACT</name>
<dbReference type="InterPro" id="IPR038731">
    <property type="entry name" value="RgtA/B/C-like"/>
</dbReference>
<evidence type="ECO:0000313" key="11">
    <source>
        <dbReference type="Proteomes" id="UP000035268"/>
    </source>
</evidence>
<dbReference type="AlphaFoldDB" id="A0A0G3EDJ0"/>
<keyword evidence="6 8" id="KW-1133">Transmembrane helix</keyword>
<feature type="transmembrane region" description="Helical" evidence="8">
    <location>
        <begin position="351"/>
        <end position="369"/>
    </location>
</feature>
<sequence>MAKKGFEPSVQDLVYSVDAGLGLRLLRLVLAAFAVLFLALLYTGTQYRGFKDSSSMEYAQLGRNLAVHNRLITYTVRPATIHYLTENTPEANPRIMFHPDVLHPPMYPAVLAAPMKLMNALGADLEAKPAPGSRPPPRYPLEQWLVVPLNHLFLILTGVFLFLLARRLFAPRIAMLSVLVYFLTDAVWADSIAGGGLPLLSFFIVAATYGAVVAERRWQQMSSAAEWMGPLVLSAVAAAFAFLTRYAGGAIAAGLFIFLLASGWSRHRGWLPPLIFTAVFVLALSPWLVRNVLISGDLLGMTPWLALSGSPMFEGQSLMRDLTPAFSAGEAVEAVRSRWVASMAEFYGGEFFALGGGILVGLFLISFLYKFERRYIQLLRYGVLAALIVFITGAAAFGSEALRGYHAFWPLILVFGWAYFHVLLDQRGLVIPLLNNLVTGVVVVLCVLPFLFRILPPRAEDAYPPYFWPQIQRLCGWMQPQEVICTDMPWATAWYGNRVSVLLPEDVNQYYEINDYRRNMNALYFTTITKNKGFARELIRKEQSWLPLMNGRTPEGFPLQEGFNLNKHDQMFLTDYPRWAGQMEEEGGE</sequence>